<evidence type="ECO:0000313" key="2">
    <source>
        <dbReference type="Proteomes" id="UP000198651"/>
    </source>
</evidence>
<dbReference type="Proteomes" id="UP000198651">
    <property type="component" value="Chromosome I"/>
</dbReference>
<reference evidence="2" key="1">
    <citation type="submission" date="2015-11" db="EMBL/GenBank/DDBJ databases">
        <authorList>
            <person name="Seth-Smith H.M.B."/>
        </authorList>
    </citation>
    <scope>NUCLEOTIDE SEQUENCE [LARGE SCALE GENOMIC DNA]</scope>
    <source>
        <strain evidence="2">2013Ark11</strain>
    </source>
</reference>
<gene>
    <name evidence="1" type="ORF">Ark11_1139</name>
</gene>
<dbReference type="AlphaFoldDB" id="A0A0S4M405"/>
<name>A0A0S4M405_9BURK</name>
<organism evidence="1 2">
    <name type="scientific">Candidatus Ichthyocystis hellenicum</name>
    <dbReference type="NCBI Taxonomy" id="1561003"/>
    <lineage>
        <taxon>Bacteria</taxon>
        <taxon>Pseudomonadati</taxon>
        <taxon>Pseudomonadota</taxon>
        <taxon>Betaproteobacteria</taxon>
        <taxon>Burkholderiales</taxon>
        <taxon>Candidatus Ichthyocystis</taxon>
    </lineage>
</organism>
<sequence length="412" mass="47037">MVLVNSVPLSNEHEVTDESIGSIGQLCSEDSVISNPVIPCRSFHCVCGINISSGLTQIDPDLVDSSSVADIIHSIEYNSLSEYLSSMDRFTASFMSRSLQYVRALRFDHHPSGVPTSPNEDSYIDYGHHLRSRYVREFVVGPSDYNADLHIDGDQVLSGPTDEVYELTYGRLQYMCDYFKYYVLEGQLECLLCSISSTRYEEKCPSLLLLNAIDKEKKNELPVVSEFTAKEVVLSAQGNSDYNELVISIKEECLNLIKEKRGSLRVANIKSLKIEYLDNSTRDALIKSLMEYYLSIVDKFESMAELKFKYRDDILAEKIVLPVPREVAEVVHEEIETGIRTSNYHYSKVDHFFCDGNRCLCPSSIRSRSNNFPVIGSDMDFFIFRRVRMIRMHVMNDVVNRMKIYILSLNTV</sequence>
<proteinExistence type="predicted"/>
<evidence type="ECO:0000313" key="1">
    <source>
        <dbReference type="EMBL" id="CUT17952.1"/>
    </source>
</evidence>
<dbReference type="EMBL" id="LN906597">
    <property type="protein sequence ID" value="CUT17952.1"/>
    <property type="molecule type" value="Genomic_DNA"/>
</dbReference>
<protein>
    <submittedName>
        <fullName evidence="1">Uncharacterized protein</fullName>
    </submittedName>
</protein>
<keyword evidence="2" id="KW-1185">Reference proteome</keyword>
<accession>A0A0S4M405</accession>